<evidence type="ECO:0000256" key="1">
    <source>
        <dbReference type="ARBA" id="ARBA00004141"/>
    </source>
</evidence>
<dbReference type="RefSeq" id="WP_130418002.1">
    <property type="nucleotide sequence ID" value="NZ_SHKW01000001.1"/>
</dbReference>
<evidence type="ECO:0000313" key="6">
    <source>
        <dbReference type="EMBL" id="RZU39854.1"/>
    </source>
</evidence>
<feature type="transmembrane region" description="Helical" evidence="5">
    <location>
        <begin position="171"/>
        <end position="191"/>
    </location>
</feature>
<dbReference type="GO" id="GO:0016020">
    <property type="term" value="C:membrane"/>
    <property type="evidence" value="ECO:0007669"/>
    <property type="project" value="UniProtKB-SubCell"/>
</dbReference>
<evidence type="ECO:0000256" key="5">
    <source>
        <dbReference type="SAM" id="Phobius"/>
    </source>
</evidence>
<dbReference type="PANTHER" id="PTHR11785">
    <property type="entry name" value="AMINO ACID TRANSPORTER"/>
    <property type="match status" value="1"/>
</dbReference>
<sequence length="454" mass="48963">MQVTEHTQTELPRVLNASHATSIVVGIIIGSGIFLVPREMMAAVGSSGMVYAVWIVGGLLSLFGAMTYAEIAALRPKYGGEYAFLREAYGDLVGFLYMWTWITIAKPASIATIAAGLARVLATFPIFHFFERPAFGPLLWSQVFAIVMTWLITGLNILGTRKSGNVQLALTWLKILLIVVIAGFCFGAAGSHGSWHNFATEFTGARGGFSGFMIALIAALWAYDGWSDVTQMAGEVQKPQRSLPLALIGGVAIVGVLYMLTNAAIQYVMPAATIATADRPAADALRMIAGSWGAGLVSVGMAVSICATFVGSSLSGARVPFAAAHDGLFFRQLAHVHPRFQTPSSSLILQAVLSSLLLLAIGRFQALFSLAIFAEWFFYALTASTVFVFRRREPDVKRPYSVWGYPVLPLLFIAAAVVLLVFSFADQPRNSIIGTVIILLGIPLHYAFQRRRAA</sequence>
<dbReference type="Proteomes" id="UP000292958">
    <property type="component" value="Unassembled WGS sequence"/>
</dbReference>
<feature type="transmembrane region" description="Helical" evidence="5">
    <location>
        <begin position="49"/>
        <end position="71"/>
    </location>
</feature>
<dbReference type="InterPro" id="IPR002293">
    <property type="entry name" value="AA/rel_permease1"/>
</dbReference>
<accession>A0A4Q7YRQ4</accession>
<evidence type="ECO:0000256" key="3">
    <source>
        <dbReference type="ARBA" id="ARBA00022989"/>
    </source>
</evidence>
<feature type="transmembrane region" description="Helical" evidence="5">
    <location>
        <begin position="139"/>
        <end position="159"/>
    </location>
</feature>
<dbReference type="AlphaFoldDB" id="A0A4Q7YRQ4"/>
<dbReference type="PANTHER" id="PTHR11785:SF512">
    <property type="entry name" value="SOBREMESA, ISOFORM B"/>
    <property type="match status" value="1"/>
</dbReference>
<gene>
    <name evidence="6" type="ORF">BDD14_1249</name>
</gene>
<keyword evidence="3 5" id="KW-1133">Transmembrane helix</keyword>
<dbReference type="EMBL" id="SHKW01000001">
    <property type="protein sequence ID" value="RZU39854.1"/>
    <property type="molecule type" value="Genomic_DNA"/>
</dbReference>
<comment type="subcellular location">
    <subcellularLocation>
        <location evidence="1">Membrane</location>
        <topology evidence="1">Multi-pass membrane protein</topology>
    </subcellularLocation>
</comment>
<feature type="transmembrane region" description="Helical" evidence="5">
    <location>
        <begin position="20"/>
        <end position="37"/>
    </location>
</feature>
<dbReference type="PIRSF" id="PIRSF006060">
    <property type="entry name" value="AA_transporter"/>
    <property type="match status" value="1"/>
</dbReference>
<keyword evidence="4 5" id="KW-0472">Membrane</keyword>
<feature type="transmembrane region" description="Helical" evidence="5">
    <location>
        <begin position="370"/>
        <end position="390"/>
    </location>
</feature>
<feature type="transmembrane region" description="Helical" evidence="5">
    <location>
        <begin position="243"/>
        <end position="269"/>
    </location>
</feature>
<feature type="transmembrane region" description="Helical" evidence="5">
    <location>
        <begin position="431"/>
        <end position="448"/>
    </location>
</feature>
<evidence type="ECO:0000256" key="2">
    <source>
        <dbReference type="ARBA" id="ARBA00022692"/>
    </source>
</evidence>
<keyword evidence="2 5" id="KW-0812">Transmembrane</keyword>
<keyword evidence="7" id="KW-1185">Reference proteome</keyword>
<comment type="caution">
    <text evidence="6">The sequence shown here is derived from an EMBL/GenBank/DDBJ whole genome shotgun (WGS) entry which is preliminary data.</text>
</comment>
<dbReference type="InterPro" id="IPR050598">
    <property type="entry name" value="AminoAcid_Transporter"/>
</dbReference>
<reference evidence="6 7" key="1">
    <citation type="submission" date="2019-02" db="EMBL/GenBank/DDBJ databases">
        <title>Genomic Encyclopedia of Archaeal and Bacterial Type Strains, Phase II (KMG-II): from individual species to whole genera.</title>
        <authorList>
            <person name="Goeker M."/>
        </authorList>
    </citation>
    <scope>NUCLEOTIDE SEQUENCE [LARGE SCALE GENOMIC DNA]</scope>
    <source>
        <strain evidence="6 7">DSM 18101</strain>
    </source>
</reference>
<dbReference type="GO" id="GO:0015179">
    <property type="term" value="F:L-amino acid transmembrane transporter activity"/>
    <property type="evidence" value="ECO:0007669"/>
    <property type="project" value="TreeGrafter"/>
</dbReference>
<evidence type="ECO:0000313" key="7">
    <source>
        <dbReference type="Proteomes" id="UP000292958"/>
    </source>
</evidence>
<proteinExistence type="predicted"/>
<feature type="transmembrane region" description="Helical" evidence="5">
    <location>
        <begin position="289"/>
        <end position="310"/>
    </location>
</feature>
<feature type="transmembrane region" description="Helical" evidence="5">
    <location>
        <begin position="109"/>
        <end position="127"/>
    </location>
</feature>
<dbReference type="Gene3D" id="1.20.1740.10">
    <property type="entry name" value="Amino acid/polyamine transporter I"/>
    <property type="match status" value="1"/>
</dbReference>
<feature type="transmembrane region" description="Helical" evidence="5">
    <location>
        <begin position="203"/>
        <end position="223"/>
    </location>
</feature>
<dbReference type="OrthoDB" id="3181223at2"/>
<protein>
    <submittedName>
        <fullName evidence="6">Amino acid/polyamine/organocation transporter (APC superfamily)</fullName>
    </submittedName>
</protein>
<organism evidence="6 7">
    <name type="scientific">Edaphobacter modestus</name>
    <dbReference type="NCBI Taxonomy" id="388466"/>
    <lineage>
        <taxon>Bacteria</taxon>
        <taxon>Pseudomonadati</taxon>
        <taxon>Acidobacteriota</taxon>
        <taxon>Terriglobia</taxon>
        <taxon>Terriglobales</taxon>
        <taxon>Acidobacteriaceae</taxon>
        <taxon>Edaphobacter</taxon>
    </lineage>
</organism>
<evidence type="ECO:0000256" key="4">
    <source>
        <dbReference type="ARBA" id="ARBA00023136"/>
    </source>
</evidence>
<name>A0A4Q7YRQ4_9BACT</name>
<dbReference type="Pfam" id="PF13520">
    <property type="entry name" value="AA_permease_2"/>
    <property type="match status" value="1"/>
</dbReference>
<feature type="transmembrane region" description="Helical" evidence="5">
    <location>
        <begin position="402"/>
        <end position="425"/>
    </location>
</feature>